<proteinExistence type="predicted"/>
<dbReference type="GO" id="GO:0016279">
    <property type="term" value="F:protein-lysine N-methyltransferase activity"/>
    <property type="evidence" value="ECO:0007669"/>
    <property type="project" value="TreeGrafter"/>
</dbReference>
<reference evidence="4 5" key="1">
    <citation type="submission" date="2019-01" db="EMBL/GenBank/DDBJ databases">
        <authorList>
            <person name="Ferrante I. M."/>
        </authorList>
    </citation>
    <scope>NUCLEOTIDE SEQUENCE [LARGE SCALE GENOMIC DNA]</scope>
    <source>
        <strain evidence="4 5">B856</strain>
    </source>
</reference>
<feature type="compositionally biased region" description="Basic residues" evidence="1">
    <location>
        <begin position="65"/>
        <end position="75"/>
    </location>
</feature>
<evidence type="ECO:0000259" key="3">
    <source>
        <dbReference type="PROSITE" id="PS50280"/>
    </source>
</evidence>
<organism evidence="4 5">
    <name type="scientific">Pseudo-nitzschia multistriata</name>
    <dbReference type="NCBI Taxonomy" id="183589"/>
    <lineage>
        <taxon>Eukaryota</taxon>
        <taxon>Sar</taxon>
        <taxon>Stramenopiles</taxon>
        <taxon>Ochrophyta</taxon>
        <taxon>Bacillariophyta</taxon>
        <taxon>Bacillariophyceae</taxon>
        <taxon>Bacillariophycidae</taxon>
        <taxon>Bacillariales</taxon>
        <taxon>Bacillariaceae</taxon>
        <taxon>Pseudo-nitzschia</taxon>
    </lineage>
</organism>
<feature type="region of interest" description="Disordered" evidence="1">
    <location>
        <begin position="93"/>
        <end position="112"/>
    </location>
</feature>
<evidence type="ECO:0000256" key="1">
    <source>
        <dbReference type="SAM" id="MobiDB-lite"/>
    </source>
</evidence>
<accession>A0A448ZSQ4</accession>
<dbReference type="EMBL" id="CAACVS010000683">
    <property type="protein sequence ID" value="VEU45087.1"/>
    <property type="molecule type" value="Genomic_DNA"/>
</dbReference>
<gene>
    <name evidence="4" type="ORF">PSNMU_V1.4_AUG-EV-PASAV3_0122370</name>
</gene>
<dbReference type="Pfam" id="PF00856">
    <property type="entry name" value="SET"/>
    <property type="match status" value="1"/>
</dbReference>
<evidence type="ECO:0000313" key="5">
    <source>
        <dbReference type="Proteomes" id="UP000291116"/>
    </source>
</evidence>
<dbReference type="Proteomes" id="UP000291116">
    <property type="component" value="Unassembled WGS sequence"/>
</dbReference>
<evidence type="ECO:0000256" key="2">
    <source>
        <dbReference type="SAM" id="SignalP"/>
    </source>
</evidence>
<keyword evidence="2" id="KW-0732">Signal</keyword>
<dbReference type="PANTHER" id="PTHR13271">
    <property type="entry name" value="UNCHARACTERIZED PUTATIVE METHYLTRANSFERASE"/>
    <property type="match status" value="1"/>
</dbReference>
<evidence type="ECO:0000313" key="4">
    <source>
        <dbReference type="EMBL" id="VEU45087.1"/>
    </source>
</evidence>
<dbReference type="InterPro" id="IPR046341">
    <property type="entry name" value="SET_dom_sf"/>
</dbReference>
<dbReference type="Gene3D" id="3.90.1410.10">
    <property type="entry name" value="set domain protein methyltransferase, domain 1"/>
    <property type="match status" value="1"/>
</dbReference>
<dbReference type="SUPFAM" id="SSF82199">
    <property type="entry name" value="SET domain"/>
    <property type="match status" value="1"/>
</dbReference>
<dbReference type="InterPro" id="IPR001214">
    <property type="entry name" value="SET_dom"/>
</dbReference>
<feature type="chain" id="PRO_5019204909" description="SET domain-containing protein" evidence="2">
    <location>
        <begin position="28"/>
        <end position="439"/>
    </location>
</feature>
<name>A0A448ZSQ4_9STRA</name>
<feature type="signal peptide" evidence="2">
    <location>
        <begin position="1"/>
        <end position="27"/>
    </location>
</feature>
<keyword evidence="5" id="KW-1185">Reference proteome</keyword>
<feature type="region of interest" description="Disordered" evidence="1">
    <location>
        <begin position="56"/>
        <end position="88"/>
    </location>
</feature>
<dbReference type="PROSITE" id="PS50280">
    <property type="entry name" value="SET"/>
    <property type="match status" value="1"/>
</dbReference>
<sequence>MILSGWSEILVFSIVLPLVVTPSSTIAFTSDVNYSTRRICRATGKNSFSSALAAGGFGKAPAPSSKKKKKNKKKQKQMENAVPPYIPYDSYPNNVASGANDSGSPSTKQQTSDFLDWLEEEEIEGLDGVEIGFSKLGTEIGASDNDTADDNFLRGVFARQNFRAGEYIMAVPFVSTILLDEEFDATRKPGETVLRADAPEIGLHLLKTINESNFGGNFRAFLDCLPTSPDDPNFDATPDFWSEKDVRKLEIPGVIDSMLSRKASIAALSADQSEPGDAPTLRQCCWMVQSRAFTTYKKAVDLLGNEGLLSRVVLIPFIDMINHGSRGTANAEMQVVETKEYDESFYALVATKPIRKGEEVRLCYGTGEETALELFCKYGFLPGVDDPDKERKALGKLLEGVEWSTTLEEDRAMLSTDEGSREPMRTILSIRIYAKSLFA</sequence>
<dbReference type="OrthoDB" id="196965at2759"/>
<dbReference type="CDD" id="cd10527">
    <property type="entry name" value="SET_LSMT"/>
    <property type="match status" value="1"/>
</dbReference>
<feature type="domain" description="SET" evidence="3">
    <location>
        <begin position="127"/>
        <end position="365"/>
    </location>
</feature>
<dbReference type="AlphaFoldDB" id="A0A448ZSQ4"/>
<dbReference type="InterPro" id="IPR050600">
    <property type="entry name" value="SETD3_SETD6_MTase"/>
</dbReference>
<protein>
    <recommendedName>
        <fullName evidence="3">SET domain-containing protein</fullName>
    </recommendedName>
</protein>